<evidence type="ECO:0000313" key="1">
    <source>
        <dbReference type="EMBL" id="PXY46818.1"/>
    </source>
</evidence>
<organism evidence="1 2">
    <name type="scientific">Flavobacterium hydrophilum</name>
    <dbReference type="NCBI Taxonomy" id="2211445"/>
    <lineage>
        <taxon>Bacteria</taxon>
        <taxon>Pseudomonadati</taxon>
        <taxon>Bacteroidota</taxon>
        <taxon>Flavobacteriia</taxon>
        <taxon>Flavobacteriales</taxon>
        <taxon>Flavobacteriaceae</taxon>
        <taxon>Flavobacterium</taxon>
    </lineage>
</organism>
<sequence>MLIILLMKEINYIIDQPLPITQDFKSLKEEGLAHIQKVNGKEWTNLNPSDPGVTILDQLCYALTELGYCNDFPIQDILTNSDDKLIVKDQFYLPEEILTTSPITTKDYIRYIVDEVNDVVNALIVPVQSNLSYVKGVYRVYLSIDTRADNPVSIAAICNTVFYRLNKRRNIGELFLIPLPLKKTVYTLSGKLEISNEVSLSKILSLMEGQINNYIFPKVIQEDDNQLVLDGEDINIIYNGPEMKHGYISDSNLGEKKDTITTRNLLTIMLSVNGVINIQNLQINGINSDFVTSTTSELITFDLSTLEIIYTNIKNNNSITSNESLSGTDIPYANMTTGVSKFPKGKFRDINSYYSIQNTFPEIYAVGENAINSNASDFQIAQSRQLKGYLTLFDQVLANQFSQLANVPQLFSFKNGITGTPSELKNFYVSKTPDEKEHLKYPVPYLSFSPTYFYQSLYTIPNIKPLLKNNEAFNFSLEPRTKIVAEEISWKKFKDDPYNSYIRGLQNLIVDETINLDRRNEMLDHLLARHGESPLFINTVIEGSVYTGNSAKDKIIIKSLYLQNLGLLSYYRFKGYNYLGAKKIEEIKLELPLDIEQLLIDVASVRFYLESEKDITISKNEKFENDFIFNTNKVDQIEKIRKQDFINYAALELQLNILLSLKTPYINYLENALNNLEEKKCAPCENTQQQTEKCPDCKKQLEQIQQCLWFLKERKGLVCIENCLLYPFDHTIAITQSIENGPYYKMKDALSYTETIALYTFLENANTIAIDTDSNTGKIVLTINTVTYELLEITQTTSINWKQAVTIASDCFFGINLENSSENSESIATITLLFPDYIPYFNTDYFKNRLDTFLENTLPIEVSYNYHFINQETLNSFIPAYMDWYNNLIYNNLAYKKTTDTATTLFNIINNIPKM</sequence>
<dbReference type="Proteomes" id="UP000247681">
    <property type="component" value="Unassembled WGS sequence"/>
</dbReference>
<proteinExistence type="predicted"/>
<name>A0A2V4C646_9FLAO</name>
<evidence type="ECO:0000313" key="2">
    <source>
        <dbReference type="Proteomes" id="UP000247681"/>
    </source>
</evidence>
<accession>A0A2V4C646</accession>
<protein>
    <submittedName>
        <fullName evidence="1">Uncharacterized protein</fullName>
    </submittedName>
</protein>
<comment type="caution">
    <text evidence="1">The sequence shown here is derived from an EMBL/GenBank/DDBJ whole genome shotgun (WGS) entry which is preliminary data.</text>
</comment>
<gene>
    <name evidence="1" type="ORF">DMB68_06580</name>
</gene>
<dbReference type="EMBL" id="QJHL01000001">
    <property type="protein sequence ID" value="PXY46818.1"/>
    <property type="molecule type" value="Genomic_DNA"/>
</dbReference>
<dbReference type="AlphaFoldDB" id="A0A2V4C646"/>
<reference evidence="1 2" key="1">
    <citation type="submission" date="2018-05" db="EMBL/GenBank/DDBJ databases">
        <title>Flavobacterium sp. strain IMCC34758, incomplete genome.</title>
        <authorList>
            <person name="Joung Y."/>
        </authorList>
    </citation>
    <scope>NUCLEOTIDE SEQUENCE [LARGE SCALE GENOMIC DNA]</scope>
    <source>
        <strain evidence="1 2">IMCC34758</strain>
    </source>
</reference>
<keyword evidence="2" id="KW-1185">Reference proteome</keyword>